<dbReference type="EMBL" id="MN740248">
    <property type="protein sequence ID" value="QHT95937.1"/>
    <property type="molecule type" value="Genomic_DNA"/>
</dbReference>
<dbReference type="AlphaFoldDB" id="A0A6C0IVS6"/>
<evidence type="ECO:0008006" key="2">
    <source>
        <dbReference type="Google" id="ProtNLM"/>
    </source>
</evidence>
<proteinExistence type="predicted"/>
<evidence type="ECO:0000313" key="1">
    <source>
        <dbReference type="EMBL" id="QHT95937.1"/>
    </source>
</evidence>
<accession>A0A6C0IVS6</accession>
<organism evidence="1">
    <name type="scientific">viral metagenome</name>
    <dbReference type="NCBI Taxonomy" id="1070528"/>
    <lineage>
        <taxon>unclassified sequences</taxon>
        <taxon>metagenomes</taxon>
        <taxon>organismal metagenomes</taxon>
    </lineage>
</organism>
<reference evidence="1" key="1">
    <citation type="journal article" date="2020" name="Nature">
        <title>Giant virus diversity and host interactions through global metagenomics.</title>
        <authorList>
            <person name="Schulz F."/>
            <person name="Roux S."/>
            <person name="Paez-Espino D."/>
            <person name="Jungbluth S."/>
            <person name="Walsh D.A."/>
            <person name="Denef V.J."/>
            <person name="McMahon K.D."/>
            <person name="Konstantinidis K.T."/>
            <person name="Eloe-Fadrosh E.A."/>
            <person name="Kyrpides N.C."/>
            <person name="Woyke T."/>
        </authorList>
    </citation>
    <scope>NUCLEOTIDE SEQUENCE</scope>
    <source>
        <strain evidence="1">GVMAG-M-3300024301-20</strain>
    </source>
</reference>
<sequence length="314" mass="36174">MEIEKVAKSRKLYSCILCDYSTCNKTDYSKHLSTQKHQANHDGNEYCKKVAKKIICCCEKEFITTAGLWKHRKVCELYNKNINSIIAKEIKEDIVIENNNKNSESDIKALTNLVLTVVEQNKELTNQLIELSKNAGNTTNNINSYNNNNNNNNFNLNIFLNETCKDAINMSDFINSLNVSVEDLEETGAIGYADGVSSVFINGLNELDTHNRPIHCADFRREILYIKDDNKWYKESDTKSKLLQAIKMITKKHISTIFEWQKLHPEYNDPDSKQNDRYQQIILSSMPGSTIEESNKNYDKIIRRLAKASIIKKK</sequence>
<protein>
    <recommendedName>
        <fullName evidence="2">C2H2-type domain-containing protein</fullName>
    </recommendedName>
</protein>
<name>A0A6C0IVS6_9ZZZZ</name>